<dbReference type="PANTHER" id="PTHR31362:SF0">
    <property type="entry name" value="EXOSTOSIN DOMAIN-CONTAINING PROTEIN-RELATED"/>
    <property type="match status" value="1"/>
</dbReference>
<dbReference type="PANTHER" id="PTHR31362">
    <property type="entry name" value="GLYCOSYLTRANSFERASE STELLO1-RELATED"/>
    <property type="match status" value="1"/>
</dbReference>
<evidence type="ECO:0000313" key="2">
    <source>
        <dbReference type="EMBL" id="VDN19120.1"/>
    </source>
</evidence>
<evidence type="ECO:0000313" key="3">
    <source>
        <dbReference type="Proteomes" id="UP000271098"/>
    </source>
</evidence>
<organism evidence="2 3">
    <name type="scientific">Gongylonema pulchrum</name>
    <dbReference type="NCBI Taxonomy" id="637853"/>
    <lineage>
        <taxon>Eukaryota</taxon>
        <taxon>Metazoa</taxon>
        <taxon>Ecdysozoa</taxon>
        <taxon>Nematoda</taxon>
        <taxon>Chromadorea</taxon>
        <taxon>Rhabditida</taxon>
        <taxon>Spirurina</taxon>
        <taxon>Spiruromorpha</taxon>
        <taxon>Spiruroidea</taxon>
        <taxon>Gongylonematidae</taxon>
        <taxon>Gongylonema</taxon>
    </lineage>
</organism>
<dbReference type="EMBL" id="UYRT01078736">
    <property type="protein sequence ID" value="VDN19120.1"/>
    <property type="molecule type" value="Genomic_DNA"/>
</dbReference>
<proteinExistence type="predicted"/>
<gene>
    <name evidence="2" type="ORF">GPUH_LOCUS11696</name>
</gene>
<name>A0A3P7M098_9BILA</name>
<sequence length="351" mass="40837">MDRFRLRGVSHNPKNIWWGSEFGAAAINTTIALLRKSIADGLNSKLARAWQRYTEEVVDGFGVLAMASVWGTADWYFVPAQNFTVFYQLAELMFDGRVFHEIAVPKIGAGLKWLNIYSTGDLDLPSGLHVWHKRYHWSDLYNANLLYYHPIKPSPFGKNLRKRREFCRTVVTSFRDNLWNPWNEQTINPNYKEGSQIYHLLNSSEICAEPSFSISAYFNCRIQNADGKILEETPENFTLATHTSNTTLYKQNNEDFEQPESNTELLPQNVSGSSLSDWPEEEERDLKRKQYLKCMEFMYHVVNCYKNINYRSYFVDYFQGLKDPEEFWENERGEVSQNFTTSSLPVTQGLA</sequence>
<protein>
    <submittedName>
        <fullName evidence="2">Uncharacterized protein</fullName>
    </submittedName>
</protein>
<reference evidence="2 3" key="1">
    <citation type="submission" date="2018-11" db="EMBL/GenBank/DDBJ databases">
        <authorList>
            <consortium name="Pathogen Informatics"/>
        </authorList>
    </citation>
    <scope>NUCLEOTIDE SEQUENCE [LARGE SCALE GENOMIC DNA]</scope>
</reference>
<dbReference type="OrthoDB" id="5911014at2759"/>
<dbReference type="Proteomes" id="UP000271098">
    <property type="component" value="Unassembled WGS sequence"/>
</dbReference>
<feature type="region of interest" description="Disordered" evidence="1">
    <location>
        <begin position="254"/>
        <end position="281"/>
    </location>
</feature>
<keyword evidence="3" id="KW-1185">Reference proteome</keyword>
<evidence type="ECO:0000256" key="1">
    <source>
        <dbReference type="SAM" id="MobiDB-lite"/>
    </source>
</evidence>
<accession>A0A3P7M098</accession>
<feature type="compositionally biased region" description="Polar residues" evidence="1">
    <location>
        <begin position="259"/>
        <end position="276"/>
    </location>
</feature>
<dbReference type="AlphaFoldDB" id="A0A3P7M098"/>
<dbReference type="InterPro" id="IPR005049">
    <property type="entry name" value="STL-like"/>
</dbReference>